<evidence type="ECO:0000259" key="9">
    <source>
        <dbReference type="Pfam" id="PF02224"/>
    </source>
</evidence>
<dbReference type="CDD" id="cd02020">
    <property type="entry name" value="CMPK"/>
    <property type="match status" value="1"/>
</dbReference>
<dbReference type="SUPFAM" id="SSF52540">
    <property type="entry name" value="P-loop containing nucleoside triphosphate hydrolases"/>
    <property type="match status" value="1"/>
</dbReference>
<dbReference type="Gene3D" id="3.40.50.300">
    <property type="entry name" value="P-loop containing nucleotide triphosphate hydrolases"/>
    <property type="match status" value="1"/>
</dbReference>
<dbReference type="GO" id="GO:0036430">
    <property type="term" value="F:CMP kinase activity"/>
    <property type="evidence" value="ECO:0007669"/>
    <property type="project" value="RHEA"/>
</dbReference>
<evidence type="ECO:0000256" key="5">
    <source>
        <dbReference type="ARBA" id="ARBA00022777"/>
    </source>
</evidence>
<dbReference type="EC" id="2.7.4.25" evidence="2"/>
<dbReference type="PANTHER" id="PTHR21299:SF2">
    <property type="entry name" value="CYTIDYLATE KINASE"/>
    <property type="match status" value="1"/>
</dbReference>
<keyword evidence="6" id="KW-0067">ATP-binding</keyword>
<organism evidence="10">
    <name type="scientific">hydrothermal vent metagenome</name>
    <dbReference type="NCBI Taxonomy" id="652676"/>
    <lineage>
        <taxon>unclassified sequences</taxon>
        <taxon>metagenomes</taxon>
        <taxon>ecological metagenomes</taxon>
    </lineage>
</organism>
<dbReference type="InterPro" id="IPR003136">
    <property type="entry name" value="Cytidylate_kin"/>
</dbReference>
<keyword evidence="5 10" id="KW-0418">Kinase</keyword>
<sequence length="219" mass="24502">MNEILTIDGPSGVGKGTVATIIAKKLDWNILDSGAIYRALALDVIKRKIALDDKQNIIKIAKNLDLKFEIGNDLVVPILNNTDVSKKLRTQECGEVASQLAPIKEVREALLQRQRAFAKNKNLVADGRDMGTVVFKNAQTKIFLTASAEIRAKRRLKQLDISDNPSKIQKIVLEINQRDERDMNRSESPLKPAEDAHIIDTAHLTINEVVEKIMRLMNT</sequence>
<dbReference type="GO" id="GO:0036431">
    <property type="term" value="F:dCMP kinase activity"/>
    <property type="evidence" value="ECO:0007669"/>
    <property type="project" value="InterPro"/>
</dbReference>
<evidence type="ECO:0000256" key="8">
    <source>
        <dbReference type="ARBA" id="ARBA00048478"/>
    </source>
</evidence>
<keyword evidence="3 10" id="KW-0808">Transferase</keyword>
<evidence type="ECO:0000256" key="2">
    <source>
        <dbReference type="ARBA" id="ARBA00012906"/>
    </source>
</evidence>
<evidence type="ECO:0000256" key="6">
    <source>
        <dbReference type="ARBA" id="ARBA00022840"/>
    </source>
</evidence>
<dbReference type="NCBIfam" id="TIGR00017">
    <property type="entry name" value="cmk"/>
    <property type="match status" value="1"/>
</dbReference>
<dbReference type="EMBL" id="FPHJ01000036">
    <property type="protein sequence ID" value="SFV62203.1"/>
    <property type="molecule type" value="Genomic_DNA"/>
</dbReference>
<dbReference type="PANTHER" id="PTHR21299">
    <property type="entry name" value="CYTIDYLATE KINASE/PANTOATE-BETA-ALANINE LIGASE"/>
    <property type="match status" value="1"/>
</dbReference>
<dbReference type="GO" id="GO:0005524">
    <property type="term" value="F:ATP binding"/>
    <property type="evidence" value="ECO:0007669"/>
    <property type="project" value="UniProtKB-KW"/>
</dbReference>
<comment type="catalytic activity">
    <reaction evidence="7">
        <text>dCMP + ATP = dCDP + ADP</text>
        <dbReference type="Rhea" id="RHEA:25094"/>
        <dbReference type="ChEBI" id="CHEBI:30616"/>
        <dbReference type="ChEBI" id="CHEBI:57566"/>
        <dbReference type="ChEBI" id="CHEBI:58593"/>
        <dbReference type="ChEBI" id="CHEBI:456216"/>
        <dbReference type="EC" id="2.7.4.25"/>
    </reaction>
</comment>
<dbReference type="Pfam" id="PF02224">
    <property type="entry name" value="Cytidylate_kin"/>
    <property type="match status" value="1"/>
</dbReference>
<reference evidence="10" key="1">
    <citation type="submission" date="2016-10" db="EMBL/GenBank/DDBJ databases">
        <authorList>
            <person name="de Groot N.N."/>
        </authorList>
    </citation>
    <scope>NUCLEOTIDE SEQUENCE</scope>
</reference>
<dbReference type="HAMAP" id="MF_00238">
    <property type="entry name" value="Cytidyl_kinase_type1"/>
    <property type="match status" value="1"/>
</dbReference>
<comment type="similarity">
    <text evidence="1">Belongs to the cytidylate kinase family. Type 1 subfamily.</text>
</comment>
<gene>
    <name evidence="10" type="ORF">MNB_SUP05-5-638</name>
</gene>
<comment type="catalytic activity">
    <reaction evidence="8">
        <text>CMP + ATP = CDP + ADP</text>
        <dbReference type="Rhea" id="RHEA:11600"/>
        <dbReference type="ChEBI" id="CHEBI:30616"/>
        <dbReference type="ChEBI" id="CHEBI:58069"/>
        <dbReference type="ChEBI" id="CHEBI:60377"/>
        <dbReference type="ChEBI" id="CHEBI:456216"/>
        <dbReference type="EC" id="2.7.4.25"/>
    </reaction>
</comment>
<proteinExistence type="inferred from homology"/>
<evidence type="ECO:0000256" key="3">
    <source>
        <dbReference type="ARBA" id="ARBA00022679"/>
    </source>
</evidence>
<evidence type="ECO:0000313" key="10">
    <source>
        <dbReference type="EMBL" id="SFV62203.1"/>
    </source>
</evidence>
<keyword evidence="4" id="KW-0547">Nucleotide-binding</keyword>
<dbReference type="InterPro" id="IPR027417">
    <property type="entry name" value="P-loop_NTPase"/>
</dbReference>
<evidence type="ECO:0000256" key="7">
    <source>
        <dbReference type="ARBA" id="ARBA00047615"/>
    </source>
</evidence>
<feature type="domain" description="Cytidylate kinase" evidence="9">
    <location>
        <begin position="6"/>
        <end position="218"/>
    </location>
</feature>
<protein>
    <recommendedName>
        <fullName evidence="2">(d)CMP kinase</fullName>
        <ecNumber evidence="2">2.7.4.25</ecNumber>
    </recommendedName>
</protein>
<name>A0A1W1C8Z2_9ZZZZ</name>
<evidence type="ECO:0000256" key="1">
    <source>
        <dbReference type="ARBA" id="ARBA00009427"/>
    </source>
</evidence>
<dbReference type="GO" id="GO:0015949">
    <property type="term" value="P:nucleobase-containing small molecule interconversion"/>
    <property type="evidence" value="ECO:0007669"/>
    <property type="project" value="TreeGrafter"/>
</dbReference>
<dbReference type="GO" id="GO:0005829">
    <property type="term" value="C:cytosol"/>
    <property type="evidence" value="ECO:0007669"/>
    <property type="project" value="TreeGrafter"/>
</dbReference>
<dbReference type="InterPro" id="IPR011994">
    <property type="entry name" value="Cytidylate_kinase_dom"/>
</dbReference>
<evidence type="ECO:0000256" key="4">
    <source>
        <dbReference type="ARBA" id="ARBA00022741"/>
    </source>
</evidence>
<accession>A0A1W1C8Z2</accession>
<dbReference type="AlphaFoldDB" id="A0A1W1C8Z2"/>